<dbReference type="Proteomes" id="UP000274504">
    <property type="component" value="Unassembled WGS sequence"/>
</dbReference>
<dbReference type="WBParaSite" id="HDID_0000331801-mRNA-1">
    <property type="protein sequence ID" value="HDID_0000331801-mRNA-1"/>
    <property type="gene ID" value="HDID_0000331801"/>
</dbReference>
<dbReference type="AlphaFoldDB" id="A0A0R3SEU7"/>
<proteinExistence type="predicted"/>
<keyword evidence="5" id="KW-1185">Reference proteome</keyword>
<evidence type="ECO:0000313" key="2">
    <source>
        <dbReference type="EMBL" id="VDL30477.1"/>
    </source>
</evidence>
<reference evidence="2 4" key="2">
    <citation type="submission" date="2018-11" db="EMBL/GenBank/DDBJ databases">
        <authorList>
            <consortium name="Pathogen Informatics"/>
        </authorList>
    </citation>
    <scope>NUCLEOTIDE SEQUENCE [LARGE SCALE GENOMIC DNA]</scope>
</reference>
<dbReference type="Proteomes" id="UP000321570">
    <property type="component" value="Unassembled WGS sequence"/>
</dbReference>
<feature type="compositionally biased region" description="Basic and acidic residues" evidence="1">
    <location>
        <begin position="1"/>
        <end position="14"/>
    </location>
</feature>
<reference evidence="3 5" key="3">
    <citation type="submission" date="2019-07" db="EMBL/GenBank/DDBJ databases">
        <authorList>
            <person name="Jastrzebski P J."/>
            <person name="Paukszto L."/>
            <person name="Jastrzebski P J."/>
        </authorList>
    </citation>
    <scope>NUCLEOTIDE SEQUENCE [LARGE SCALE GENOMIC DNA]</scope>
    <source>
        <strain evidence="3 5">WMS-il1</strain>
    </source>
</reference>
<accession>A0A0R3SEU7</accession>
<dbReference type="EMBL" id="CABIJS010000444">
    <property type="protein sequence ID" value="VUZ51807.1"/>
    <property type="molecule type" value="Genomic_DNA"/>
</dbReference>
<organism evidence="6">
    <name type="scientific">Hymenolepis diminuta</name>
    <name type="common">Rat tapeworm</name>
    <dbReference type="NCBI Taxonomy" id="6216"/>
    <lineage>
        <taxon>Eukaryota</taxon>
        <taxon>Metazoa</taxon>
        <taxon>Spiralia</taxon>
        <taxon>Lophotrochozoa</taxon>
        <taxon>Platyhelminthes</taxon>
        <taxon>Cestoda</taxon>
        <taxon>Eucestoda</taxon>
        <taxon>Cyclophyllidea</taxon>
        <taxon>Hymenolepididae</taxon>
        <taxon>Hymenolepis</taxon>
    </lineage>
</organism>
<evidence type="ECO:0000313" key="5">
    <source>
        <dbReference type="Proteomes" id="UP000321570"/>
    </source>
</evidence>
<feature type="region of interest" description="Disordered" evidence="1">
    <location>
        <begin position="1"/>
        <end position="30"/>
    </location>
</feature>
<evidence type="ECO:0000313" key="6">
    <source>
        <dbReference type="WBParaSite" id="HDID_0000331801-mRNA-1"/>
    </source>
</evidence>
<sequence>MSDERQESSVERRIGAKSPSKPPTPSKKPNDILHIDIIPSHFLITPKVEDCLRKIAIQFVSFIKKKYSQTRAVVTYPQCCGKSDSSNSFVQVYKNPQIWKCYPKFNVHDRYESEYGQMSAYAQSWESIHTIFSQFLTYRSCVASIPSLAMGLCPATDQTFMKNLSSAKSSTYPFDLRLAVPTLHPDVGCLLATPPSLPWSLSVALEFFRLQAMDGEERGCDKSNLTTNTVGVLQNWIDFMLYGTLIESEDEKTNYLSEDWIRTTSKSSAQSNSAFPAVMTLVFDCSSLIPPETFPKNDLDEQLVKLDKAWQDAVQVSAQQSRGTILISSKQLENAGDLEKLFDEVDTICHKRFAQSKAHRGHLERMEIDAASA</sequence>
<reference evidence="6" key="1">
    <citation type="submission" date="2017-02" db="UniProtKB">
        <authorList>
            <consortium name="WormBaseParasite"/>
        </authorList>
    </citation>
    <scope>IDENTIFICATION</scope>
</reference>
<evidence type="ECO:0000313" key="4">
    <source>
        <dbReference type="Proteomes" id="UP000274504"/>
    </source>
</evidence>
<protein>
    <submittedName>
        <fullName evidence="6">Protein SMG7</fullName>
    </submittedName>
</protein>
<dbReference type="EMBL" id="UYSG01000979">
    <property type="protein sequence ID" value="VDL30477.1"/>
    <property type="molecule type" value="Genomic_DNA"/>
</dbReference>
<evidence type="ECO:0000313" key="3">
    <source>
        <dbReference type="EMBL" id="VUZ51807.1"/>
    </source>
</evidence>
<evidence type="ECO:0000256" key="1">
    <source>
        <dbReference type="SAM" id="MobiDB-lite"/>
    </source>
</evidence>
<gene>
    <name evidence="2" type="ORF">HDID_LOCUS3316</name>
    <name evidence="3" type="ORF">WMSIL1_LOCUS10146</name>
</gene>
<name>A0A0R3SEU7_HYMDI</name>
<dbReference type="OrthoDB" id="6248775at2759"/>